<evidence type="ECO:0008006" key="3">
    <source>
        <dbReference type="Google" id="ProtNLM"/>
    </source>
</evidence>
<accession>A0A081PHE7</accession>
<evidence type="ECO:0000313" key="2">
    <source>
        <dbReference type="Proteomes" id="UP000028007"/>
    </source>
</evidence>
<protein>
    <recommendedName>
        <fullName evidence="3">Plasmid transfer protein</fullName>
    </recommendedName>
</protein>
<gene>
    <name evidence="1" type="ORF">N180_20715</name>
</gene>
<dbReference type="EMBL" id="JNFF01000049">
    <property type="protein sequence ID" value="KEQ30120.1"/>
    <property type="molecule type" value="Genomic_DNA"/>
</dbReference>
<name>A0A081PHE7_9SPHI</name>
<proteinExistence type="predicted"/>
<keyword evidence="2" id="KW-1185">Reference proteome</keyword>
<dbReference type="RefSeq" id="WP_037440458.1">
    <property type="nucleotide sequence ID" value="NZ_JNFF01000049.1"/>
</dbReference>
<organism evidence="1 2">
    <name type="scientific">Pedobacter antarcticus 4BY</name>
    <dbReference type="NCBI Taxonomy" id="1358423"/>
    <lineage>
        <taxon>Bacteria</taxon>
        <taxon>Pseudomonadati</taxon>
        <taxon>Bacteroidota</taxon>
        <taxon>Sphingobacteriia</taxon>
        <taxon>Sphingobacteriales</taxon>
        <taxon>Sphingobacteriaceae</taxon>
        <taxon>Pedobacter</taxon>
    </lineage>
</organism>
<dbReference type="Proteomes" id="UP000028007">
    <property type="component" value="Unassembled WGS sequence"/>
</dbReference>
<dbReference type="AlphaFoldDB" id="A0A081PHE7"/>
<dbReference type="eggNOG" id="ENOG503359Z">
    <property type="taxonomic scope" value="Bacteria"/>
</dbReference>
<comment type="caution">
    <text evidence="1">The sequence shown here is derived from an EMBL/GenBank/DDBJ whole genome shotgun (WGS) entry which is preliminary data.</text>
</comment>
<evidence type="ECO:0000313" key="1">
    <source>
        <dbReference type="EMBL" id="KEQ30120.1"/>
    </source>
</evidence>
<reference evidence="1 2" key="1">
    <citation type="journal article" date="1992" name="Int. J. Syst. Bacteriol.">
        <title>Sphingobacterium antarcticus sp. nov. a Psychrotrophic Bacterium from the Soils of Schirmacher Oasis, Antarctica.</title>
        <authorList>
            <person name="Shivaji S."/>
            <person name="Ray M.K."/>
            <person name="Rao N.S."/>
            <person name="Saiserr L."/>
            <person name="Jagannadham M.V."/>
            <person name="Kumar G.S."/>
            <person name="Reddy G."/>
            <person name="Bhargava P.M."/>
        </authorList>
    </citation>
    <scope>NUCLEOTIDE SEQUENCE [LARGE SCALE GENOMIC DNA]</scope>
    <source>
        <strain evidence="1 2">4BY</strain>
    </source>
</reference>
<sequence>MKRLIVIPIFFLLVQLGYSQTNVVGIHQLVDANKDEFERQKKARDNQALVNANEAVNRTQLEKLQVKYAEIQDRYSTLGTAISAARIGVDAYPLINNIINNQKAIIKEAGDNPILYAVAFESEKQFVQKANRLVNYTIGLVATIGDINQMKAGDRTILFNHVIVELRQIAAISRNLAMTMAFNTWQNQLKNATPFHGWVNKDKAIVEDIMRIWKSY</sequence>
<dbReference type="OrthoDB" id="822368at2"/>